<name>A0AAD2D4M8_EUPCR</name>
<reference evidence="3" key="1">
    <citation type="submission" date="2023-07" db="EMBL/GenBank/DDBJ databases">
        <authorList>
            <consortium name="AG Swart"/>
            <person name="Singh M."/>
            <person name="Singh A."/>
            <person name="Seah K."/>
            <person name="Emmerich C."/>
        </authorList>
    </citation>
    <scope>NUCLEOTIDE SEQUENCE</scope>
    <source>
        <strain evidence="3">DP1</strain>
    </source>
</reference>
<keyword evidence="1" id="KW-0175">Coiled coil</keyword>
<keyword evidence="4" id="KW-1185">Reference proteome</keyword>
<sequence length="187" mass="21536">MAKGLRSKVRRRLRGVRRAHFMKVQGMKDLQRLNDKLTDKDHSIMKDCALKPNAFLEPDNPDSVFPQRKPENNIDFRSSAMSGGGTAIRFTTRTEIPGSTKKGSKYKTKVRTIEQIENDEIEAKEKEIKQQLEETNNLMENIALEEEPIDIGMEVDKNSLMTAKLQDSKSVRKSKNRKRGNRRTLVY</sequence>
<feature type="coiled-coil region" evidence="1">
    <location>
        <begin position="114"/>
        <end position="145"/>
    </location>
</feature>
<comment type="caution">
    <text evidence="3">The sequence shown here is derived from an EMBL/GenBank/DDBJ whole genome shotgun (WGS) entry which is preliminary data.</text>
</comment>
<evidence type="ECO:0000313" key="3">
    <source>
        <dbReference type="EMBL" id="CAI2379403.1"/>
    </source>
</evidence>
<accession>A0AAD2D4M8</accession>
<evidence type="ECO:0000313" key="4">
    <source>
        <dbReference type="Proteomes" id="UP001295684"/>
    </source>
</evidence>
<evidence type="ECO:0000256" key="2">
    <source>
        <dbReference type="SAM" id="MobiDB-lite"/>
    </source>
</evidence>
<feature type="compositionally biased region" description="Basic residues" evidence="2">
    <location>
        <begin position="171"/>
        <end position="187"/>
    </location>
</feature>
<feature type="region of interest" description="Disordered" evidence="2">
    <location>
        <begin position="164"/>
        <end position="187"/>
    </location>
</feature>
<dbReference type="EMBL" id="CAMPGE010021245">
    <property type="protein sequence ID" value="CAI2379403.1"/>
    <property type="molecule type" value="Genomic_DNA"/>
</dbReference>
<dbReference type="AlphaFoldDB" id="A0AAD2D4M8"/>
<gene>
    <name evidence="3" type="ORF">ECRASSUSDP1_LOCUS20813</name>
</gene>
<organism evidence="3 4">
    <name type="scientific">Euplotes crassus</name>
    <dbReference type="NCBI Taxonomy" id="5936"/>
    <lineage>
        <taxon>Eukaryota</taxon>
        <taxon>Sar</taxon>
        <taxon>Alveolata</taxon>
        <taxon>Ciliophora</taxon>
        <taxon>Intramacronucleata</taxon>
        <taxon>Spirotrichea</taxon>
        <taxon>Hypotrichia</taxon>
        <taxon>Euplotida</taxon>
        <taxon>Euplotidae</taxon>
        <taxon>Moneuplotes</taxon>
    </lineage>
</organism>
<dbReference type="Proteomes" id="UP001295684">
    <property type="component" value="Unassembled WGS sequence"/>
</dbReference>
<proteinExistence type="predicted"/>
<evidence type="ECO:0000256" key="1">
    <source>
        <dbReference type="SAM" id="Coils"/>
    </source>
</evidence>
<protein>
    <submittedName>
        <fullName evidence="3">Uncharacterized protein</fullName>
    </submittedName>
</protein>